<dbReference type="PANTHER" id="PTHR42991:SF1">
    <property type="entry name" value="ALDEHYDE DEHYDROGENASE"/>
    <property type="match status" value="1"/>
</dbReference>
<feature type="domain" description="Aldehyde dehydrogenase" evidence="4">
    <location>
        <begin position="9"/>
        <end position="466"/>
    </location>
</feature>
<comment type="caution">
    <text evidence="5">The sequence shown here is derived from an EMBL/GenBank/DDBJ whole genome shotgun (WGS) entry which is preliminary data.</text>
</comment>
<dbReference type="InterPro" id="IPR051020">
    <property type="entry name" value="ALDH-related_metabolic_enz"/>
</dbReference>
<comment type="similarity">
    <text evidence="1">Belongs to the aldehyde dehydrogenase family.</text>
</comment>
<sequence>MDMFLAGQWTRGQRTQPVTNPYDGSTVDTVPVGTPDDVTRAVTTLVDGAATMRTMSAHDRSQILRRATVLLRERAEEFAQTISREEGKVLAESRAEVARSAETLEVSAEEARRIAGEMVPLDAAPGAAGKLGFTLRVPCGIVAAITPFNFPLNLVCHKVGPALAAGNAVLIKPASDTPLSALKLVHLLLEAGVPENAIACVTGSGGELGQAICDEPRIRKISFTGSVPVGEAICHRAGLKRVTMELGSNAPVIVLDDADLDLAAKAIAGGGYANAGQVCISAQRILTADRIAGDLLDALRPRVAALVTGDQLSPETKLGPMVRAADAMRVASWIDEAVQSGAELVLGGKPQGAVCPPAILDRVDPNLRISREELFGPAVAVTRCASIDDAIRLANDTTFGLAAAVFTRDLERAFRFVREVDAGNLHVNWSTQWRVDLMPYGGLKQSGLGKEGPKYAIREMTEEKLVVLHLGG</sequence>
<dbReference type="FunFam" id="3.40.605.10:FF:000007">
    <property type="entry name" value="NAD/NADP-dependent betaine aldehyde dehydrogenase"/>
    <property type="match status" value="1"/>
</dbReference>
<gene>
    <name evidence="5" type="ORF">ENQ76_07020</name>
</gene>
<dbReference type="InterPro" id="IPR015590">
    <property type="entry name" value="Aldehyde_DH_dom"/>
</dbReference>
<dbReference type="GO" id="GO:0008911">
    <property type="term" value="F:lactaldehyde dehydrogenase (NAD+) activity"/>
    <property type="evidence" value="ECO:0007669"/>
    <property type="project" value="TreeGrafter"/>
</dbReference>
<dbReference type="Gene3D" id="3.40.309.10">
    <property type="entry name" value="Aldehyde Dehydrogenase, Chain A, domain 2"/>
    <property type="match status" value="1"/>
</dbReference>
<feature type="compositionally biased region" description="Polar residues" evidence="3">
    <location>
        <begin position="10"/>
        <end position="19"/>
    </location>
</feature>
<dbReference type="AlphaFoldDB" id="A0A7C2JYZ5"/>
<proteinExistence type="inferred from homology"/>
<dbReference type="InterPro" id="IPR016161">
    <property type="entry name" value="Ald_DH/histidinol_DH"/>
</dbReference>
<dbReference type="Gene3D" id="3.40.605.10">
    <property type="entry name" value="Aldehyde Dehydrogenase, Chain A, domain 1"/>
    <property type="match status" value="1"/>
</dbReference>
<evidence type="ECO:0000313" key="5">
    <source>
        <dbReference type="EMBL" id="HEN15202.1"/>
    </source>
</evidence>
<dbReference type="InterPro" id="IPR016162">
    <property type="entry name" value="Ald_DH_N"/>
</dbReference>
<dbReference type="PANTHER" id="PTHR42991">
    <property type="entry name" value="ALDEHYDE DEHYDROGENASE"/>
    <property type="match status" value="1"/>
</dbReference>
<protein>
    <submittedName>
        <fullName evidence="5">Aldehyde dehydrogenase family protein</fullName>
    </submittedName>
</protein>
<evidence type="ECO:0000256" key="3">
    <source>
        <dbReference type="SAM" id="MobiDB-lite"/>
    </source>
</evidence>
<keyword evidence="2" id="KW-0560">Oxidoreductase</keyword>
<organism evidence="5">
    <name type="scientific">Schlesneria paludicola</name>
    <dbReference type="NCBI Taxonomy" id="360056"/>
    <lineage>
        <taxon>Bacteria</taxon>
        <taxon>Pseudomonadati</taxon>
        <taxon>Planctomycetota</taxon>
        <taxon>Planctomycetia</taxon>
        <taxon>Planctomycetales</taxon>
        <taxon>Planctomycetaceae</taxon>
        <taxon>Schlesneria</taxon>
    </lineage>
</organism>
<evidence type="ECO:0000256" key="1">
    <source>
        <dbReference type="ARBA" id="ARBA00009986"/>
    </source>
</evidence>
<dbReference type="Pfam" id="PF00171">
    <property type="entry name" value="Aldedh"/>
    <property type="match status" value="1"/>
</dbReference>
<evidence type="ECO:0000259" key="4">
    <source>
        <dbReference type="Pfam" id="PF00171"/>
    </source>
</evidence>
<name>A0A7C2JYZ5_9PLAN</name>
<dbReference type="InterPro" id="IPR016163">
    <property type="entry name" value="Ald_DH_C"/>
</dbReference>
<accession>A0A7C2JYZ5</accession>
<dbReference type="EMBL" id="DSOK01000201">
    <property type="protein sequence ID" value="HEN15202.1"/>
    <property type="molecule type" value="Genomic_DNA"/>
</dbReference>
<dbReference type="SUPFAM" id="SSF53720">
    <property type="entry name" value="ALDH-like"/>
    <property type="match status" value="1"/>
</dbReference>
<feature type="region of interest" description="Disordered" evidence="3">
    <location>
        <begin position="1"/>
        <end position="26"/>
    </location>
</feature>
<evidence type="ECO:0000256" key="2">
    <source>
        <dbReference type="ARBA" id="ARBA00023002"/>
    </source>
</evidence>
<reference evidence="5" key="1">
    <citation type="journal article" date="2020" name="mSystems">
        <title>Genome- and Community-Level Interaction Insights into Carbon Utilization and Element Cycling Functions of Hydrothermarchaeota in Hydrothermal Sediment.</title>
        <authorList>
            <person name="Zhou Z."/>
            <person name="Liu Y."/>
            <person name="Xu W."/>
            <person name="Pan J."/>
            <person name="Luo Z.H."/>
            <person name="Li M."/>
        </authorList>
    </citation>
    <scope>NUCLEOTIDE SEQUENCE [LARGE SCALE GENOMIC DNA]</scope>
    <source>
        <strain evidence="5">SpSt-339</strain>
    </source>
</reference>